<dbReference type="KEGG" id="chya:V22_41080"/>
<evidence type="ECO:0008006" key="4">
    <source>
        <dbReference type="Google" id="ProtNLM"/>
    </source>
</evidence>
<proteinExistence type="predicted"/>
<evidence type="ECO:0000256" key="1">
    <source>
        <dbReference type="SAM" id="MobiDB-lite"/>
    </source>
</evidence>
<accession>A0A517TEP1</accession>
<keyword evidence="3" id="KW-1185">Reference proteome</keyword>
<organism evidence="2 3">
    <name type="scientific">Calycomorphotria hydatis</name>
    <dbReference type="NCBI Taxonomy" id="2528027"/>
    <lineage>
        <taxon>Bacteria</taxon>
        <taxon>Pseudomonadati</taxon>
        <taxon>Planctomycetota</taxon>
        <taxon>Planctomycetia</taxon>
        <taxon>Planctomycetales</taxon>
        <taxon>Planctomycetaceae</taxon>
        <taxon>Calycomorphotria</taxon>
    </lineage>
</organism>
<feature type="region of interest" description="Disordered" evidence="1">
    <location>
        <begin position="55"/>
        <end position="74"/>
    </location>
</feature>
<evidence type="ECO:0000313" key="3">
    <source>
        <dbReference type="Proteomes" id="UP000319976"/>
    </source>
</evidence>
<sequence>MSIDKTLRRKGRLVRSRNVLKREERINFLREQDRFGEEDSPIGLPKVRIIKSVVGKKKKKKVEKDDEKDAKKKK</sequence>
<name>A0A517TEP1_9PLAN</name>
<dbReference type="EMBL" id="CP036316">
    <property type="protein sequence ID" value="QDT66836.1"/>
    <property type="molecule type" value="Genomic_DNA"/>
</dbReference>
<feature type="compositionally biased region" description="Basic and acidic residues" evidence="1">
    <location>
        <begin position="62"/>
        <end position="74"/>
    </location>
</feature>
<dbReference type="Proteomes" id="UP000319976">
    <property type="component" value="Chromosome"/>
</dbReference>
<gene>
    <name evidence="2" type="ORF">V22_41080</name>
</gene>
<dbReference type="RefSeq" id="WP_145266297.1">
    <property type="nucleotide sequence ID" value="NZ_CP036316.1"/>
</dbReference>
<dbReference type="OrthoDB" id="291303at2"/>
<evidence type="ECO:0000313" key="2">
    <source>
        <dbReference type="EMBL" id="QDT66836.1"/>
    </source>
</evidence>
<dbReference type="InterPro" id="IPR026405">
    <property type="entry name" value="Chlam/Ver/Plancto_rRNA"/>
</dbReference>
<protein>
    <recommendedName>
        <fullName evidence="4">Small basic protein</fullName>
    </recommendedName>
</protein>
<dbReference type="AlphaFoldDB" id="A0A517TEP1"/>
<dbReference type="NCBIfam" id="TIGR04137">
    <property type="entry name" value="Chlam_Ver_rRNA"/>
    <property type="match status" value="1"/>
</dbReference>
<reference evidence="2 3" key="1">
    <citation type="submission" date="2019-02" db="EMBL/GenBank/DDBJ databases">
        <title>Deep-cultivation of Planctomycetes and their phenomic and genomic characterization uncovers novel biology.</title>
        <authorList>
            <person name="Wiegand S."/>
            <person name="Jogler M."/>
            <person name="Boedeker C."/>
            <person name="Pinto D."/>
            <person name="Vollmers J."/>
            <person name="Rivas-Marin E."/>
            <person name="Kohn T."/>
            <person name="Peeters S.H."/>
            <person name="Heuer A."/>
            <person name="Rast P."/>
            <person name="Oberbeckmann S."/>
            <person name="Bunk B."/>
            <person name="Jeske O."/>
            <person name="Meyerdierks A."/>
            <person name="Storesund J.E."/>
            <person name="Kallscheuer N."/>
            <person name="Luecker S."/>
            <person name="Lage O.M."/>
            <person name="Pohl T."/>
            <person name="Merkel B.J."/>
            <person name="Hornburger P."/>
            <person name="Mueller R.-W."/>
            <person name="Bruemmer F."/>
            <person name="Labrenz M."/>
            <person name="Spormann A.M."/>
            <person name="Op den Camp H."/>
            <person name="Overmann J."/>
            <person name="Amann R."/>
            <person name="Jetten M.S.M."/>
            <person name="Mascher T."/>
            <person name="Medema M.H."/>
            <person name="Devos D.P."/>
            <person name="Kaster A.-K."/>
            <person name="Ovreas L."/>
            <person name="Rohde M."/>
            <person name="Galperin M.Y."/>
            <person name="Jogler C."/>
        </authorList>
    </citation>
    <scope>NUCLEOTIDE SEQUENCE [LARGE SCALE GENOMIC DNA]</scope>
    <source>
        <strain evidence="2 3">V22</strain>
    </source>
</reference>